<dbReference type="Gene3D" id="3.40.50.1580">
    <property type="entry name" value="Nucleoside phosphorylase domain"/>
    <property type="match status" value="1"/>
</dbReference>
<reference evidence="1 2" key="1">
    <citation type="journal article" date="2018" name="Nat. Ecol. Evol.">
        <title>Pezizomycetes genomes reveal the molecular basis of ectomycorrhizal truffle lifestyle.</title>
        <authorList>
            <person name="Murat C."/>
            <person name="Payen T."/>
            <person name="Noel B."/>
            <person name="Kuo A."/>
            <person name="Morin E."/>
            <person name="Chen J."/>
            <person name="Kohler A."/>
            <person name="Krizsan K."/>
            <person name="Balestrini R."/>
            <person name="Da Silva C."/>
            <person name="Montanini B."/>
            <person name="Hainaut M."/>
            <person name="Levati E."/>
            <person name="Barry K.W."/>
            <person name="Belfiori B."/>
            <person name="Cichocki N."/>
            <person name="Clum A."/>
            <person name="Dockter R.B."/>
            <person name="Fauchery L."/>
            <person name="Guy J."/>
            <person name="Iotti M."/>
            <person name="Le Tacon F."/>
            <person name="Lindquist E.A."/>
            <person name="Lipzen A."/>
            <person name="Malagnac F."/>
            <person name="Mello A."/>
            <person name="Molinier V."/>
            <person name="Miyauchi S."/>
            <person name="Poulain J."/>
            <person name="Riccioni C."/>
            <person name="Rubini A."/>
            <person name="Sitrit Y."/>
            <person name="Splivallo R."/>
            <person name="Traeger S."/>
            <person name="Wang M."/>
            <person name="Zifcakova L."/>
            <person name="Wipf D."/>
            <person name="Zambonelli A."/>
            <person name="Paolocci F."/>
            <person name="Nowrousian M."/>
            <person name="Ottonello S."/>
            <person name="Baldrian P."/>
            <person name="Spatafora J.W."/>
            <person name="Henrissat B."/>
            <person name="Nagy L.G."/>
            <person name="Aury J.M."/>
            <person name="Wincker P."/>
            <person name="Grigoriev I.V."/>
            <person name="Bonfante P."/>
            <person name="Martin F.M."/>
        </authorList>
    </citation>
    <scope>NUCLEOTIDE SEQUENCE [LARGE SCALE GENOMIC DNA]</scope>
    <source>
        <strain evidence="1 2">RN42</strain>
    </source>
</reference>
<dbReference type="InterPro" id="IPR035994">
    <property type="entry name" value="Nucleoside_phosphorylase_sf"/>
</dbReference>
<protein>
    <recommendedName>
        <fullName evidence="3">Purine and uridine phosphorylase</fullName>
    </recommendedName>
</protein>
<dbReference type="STRING" id="1160509.A0A3N4IBY8"/>
<gene>
    <name evidence="1" type="ORF">BJ508DRAFT_325706</name>
</gene>
<sequence length="152" mass="16577">MDFPNNDDHQYEYGRIGKHYIVVGHLLDDTAKSFSTATIAQSMAMTFPNIRLSLLVGIGGGAPRLGADKEYDIRLGDVVVGILGDGHNGVVQHDYGKFIEPGKSLVVSAKNALIPPSQSVRSMAVQKLYMVVDRTDEGRKQLSEDTDKTIKS</sequence>
<dbReference type="GO" id="GO:0003824">
    <property type="term" value="F:catalytic activity"/>
    <property type="evidence" value="ECO:0007669"/>
    <property type="project" value="InterPro"/>
</dbReference>
<dbReference type="GO" id="GO:0009116">
    <property type="term" value="P:nucleoside metabolic process"/>
    <property type="evidence" value="ECO:0007669"/>
    <property type="project" value="InterPro"/>
</dbReference>
<dbReference type="AlphaFoldDB" id="A0A3N4IBY8"/>
<keyword evidence="2" id="KW-1185">Reference proteome</keyword>
<dbReference type="EMBL" id="ML119673">
    <property type="protein sequence ID" value="RPA82168.1"/>
    <property type="molecule type" value="Genomic_DNA"/>
</dbReference>
<name>A0A3N4IBY8_ASCIM</name>
<accession>A0A3N4IBY8</accession>
<proteinExistence type="predicted"/>
<evidence type="ECO:0000313" key="1">
    <source>
        <dbReference type="EMBL" id="RPA82168.1"/>
    </source>
</evidence>
<organism evidence="1 2">
    <name type="scientific">Ascobolus immersus RN42</name>
    <dbReference type="NCBI Taxonomy" id="1160509"/>
    <lineage>
        <taxon>Eukaryota</taxon>
        <taxon>Fungi</taxon>
        <taxon>Dikarya</taxon>
        <taxon>Ascomycota</taxon>
        <taxon>Pezizomycotina</taxon>
        <taxon>Pezizomycetes</taxon>
        <taxon>Pezizales</taxon>
        <taxon>Ascobolaceae</taxon>
        <taxon>Ascobolus</taxon>
    </lineage>
</organism>
<dbReference type="PANTHER" id="PTHR46082">
    <property type="entry name" value="ATP/GTP-BINDING PROTEIN-RELATED"/>
    <property type="match status" value="1"/>
</dbReference>
<dbReference type="OrthoDB" id="1577640at2759"/>
<evidence type="ECO:0000313" key="2">
    <source>
        <dbReference type="Proteomes" id="UP000275078"/>
    </source>
</evidence>
<evidence type="ECO:0008006" key="3">
    <source>
        <dbReference type="Google" id="ProtNLM"/>
    </source>
</evidence>
<dbReference type="PANTHER" id="PTHR46082:SF6">
    <property type="entry name" value="AAA+ ATPASE DOMAIN-CONTAINING PROTEIN-RELATED"/>
    <property type="match status" value="1"/>
</dbReference>
<dbReference type="Proteomes" id="UP000275078">
    <property type="component" value="Unassembled WGS sequence"/>
</dbReference>
<dbReference type="InterPro" id="IPR053137">
    <property type="entry name" value="NLR-like"/>
</dbReference>